<dbReference type="GO" id="GO:0000155">
    <property type="term" value="F:phosphorelay sensor kinase activity"/>
    <property type="evidence" value="ECO:0007669"/>
    <property type="project" value="InterPro"/>
</dbReference>
<keyword evidence="13 22" id="KW-1133">Transmembrane helix</keyword>
<dbReference type="CDD" id="cd16922">
    <property type="entry name" value="HATPase_EvgS-ArcB-TorS-like"/>
    <property type="match status" value="1"/>
</dbReference>
<evidence type="ECO:0000256" key="22">
    <source>
        <dbReference type="SAM" id="Phobius"/>
    </source>
</evidence>
<feature type="transmembrane region" description="Helical" evidence="22">
    <location>
        <begin position="81"/>
        <end position="101"/>
    </location>
</feature>
<keyword evidence="15 22" id="KW-0472">Membrane</keyword>
<feature type="domain" description="Histidine kinase" evidence="23">
    <location>
        <begin position="420"/>
        <end position="641"/>
    </location>
</feature>
<feature type="transmembrane region" description="Helical" evidence="22">
    <location>
        <begin position="107"/>
        <end position="124"/>
    </location>
</feature>
<keyword evidence="11 28" id="KW-0418">Kinase</keyword>
<name>A0A0X8VCX1_ANAPI</name>
<keyword evidence="9 22" id="KW-0812">Transmembrane</keyword>
<evidence type="ECO:0000256" key="15">
    <source>
        <dbReference type="ARBA" id="ARBA00023136"/>
    </source>
</evidence>
<dbReference type="CDD" id="cd17546">
    <property type="entry name" value="REC_hyHK_CKI1_RcsC-like"/>
    <property type="match status" value="2"/>
</dbReference>
<feature type="transmembrane region" description="Helical" evidence="22">
    <location>
        <begin position="21"/>
        <end position="40"/>
    </location>
</feature>
<evidence type="ECO:0000256" key="21">
    <source>
        <dbReference type="PROSITE-ProRule" id="PRU00169"/>
    </source>
</evidence>
<dbReference type="InterPro" id="IPR008207">
    <property type="entry name" value="Sig_transdc_His_kin_Hpt_dom"/>
</dbReference>
<dbReference type="Proteomes" id="UP000068026">
    <property type="component" value="Chromosome"/>
</dbReference>
<dbReference type="Gene3D" id="3.30.565.10">
    <property type="entry name" value="Histidine kinase-like ATPase, C-terminal domain"/>
    <property type="match status" value="1"/>
</dbReference>
<evidence type="ECO:0000259" key="25">
    <source>
        <dbReference type="PROSITE" id="PS50112"/>
    </source>
</evidence>
<dbReference type="KEGG" id="cpro:CPRO_08420"/>
<feature type="domain" description="PAS" evidence="25">
    <location>
        <begin position="150"/>
        <end position="195"/>
    </location>
</feature>
<organism evidence="29 31">
    <name type="scientific">Anaerotignum propionicum DSM 1682</name>
    <dbReference type="NCBI Taxonomy" id="991789"/>
    <lineage>
        <taxon>Bacteria</taxon>
        <taxon>Bacillati</taxon>
        <taxon>Bacillota</taxon>
        <taxon>Clostridia</taxon>
        <taxon>Lachnospirales</taxon>
        <taxon>Anaerotignaceae</taxon>
        <taxon>Anaerotignum</taxon>
    </lineage>
</organism>
<feature type="modified residue" description="Phosphohistidine" evidence="20">
    <location>
        <position position="1001"/>
    </location>
</feature>
<dbReference type="InterPro" id="IPR011006">
    <property type="entry name" value="CheY-like_superfamily"/>
</dbReference>
<reference evidence="28 30" key="1">
    <citation type="journal article" date="2016" name="Genome Announc.">
        <title>Complete Genome Sequence of the Amino Acid-Fermenting Clostridium propionicum X2 (DSM 1682).</title>
        <authorList>
            <person name="Poehlein A."/>
            <person name="Schlien K."/>
            <person name="Chowdhury N.P."/>
            <person name="Gottschalk G."/>
            <person name="Buckel W."/>
            <person name="Daniel R."/>
        </authorList>
    </citation>
    <scope>NUCLEOTIDE SEQUENCE [LARGE SCALE GENOMIC DNA]</scope>
    <source>
        <strain evidence="28 30">X2</strain>
    </source>
</reference>
<dbReference type="InterPro" id="IPR005467">
    <property type="entry name" value="His_kinase_dom"/>
</dbReference>
<dbReference type="Gene3D" id="1.10.287.130">
    <property type="match status" value="1"/>
</dbReference>
<dbReference type="OrthoDB" id="9790669at2"/>
<evidence type="ECO:0000313" key="31">
    <source>
        <dbReference type="Proteomes" id="UP000184204"/>
    </source>
</evidence>
<feature type="domain" description="Response regulatory" evidence="24">
    <location>
        <begin position="805"/>
        <end position="921"/>
    </location>
</feature>
<evidence type="ECO:0000256" key="2">
    <source>
        <dbReference type="ARBA" id="ARBA00004651"/>
    </source>
</evidence>
<evidence type="ECO:0000256" key="1">
    <source>
        <dbReference type="ARBA" id="ARBA00000085"/>
    </source>
</evidence>
<dbReference type="Pfam" id="PF13426">
    <property type="entry name" value="PAS_9"/>
    <property type="match status" value="1"/>
</dbReference>
<evidence type="ECO:0000256" key="6">
    <source>
        <dbReference type="ARBA" id="ARBA00022475"/>
    </source>
</evidence>
<evidence type="ECO:0000256" key="5">
    <source>
        <dbReference type="ARBA" id="ARBA00018672"/>
    </source>
</evidence>
<evidence type="ECO:0000256" key="8">
    <source>
        <dbReference type="ARBA" id="ARBA00022679"/>
    </source>
</evidence>
<dbReference type="NCBIfam" id="TIGR00229">
    <property type="entry name" value="sensory_box"/>
    <property type="match status" value="1"/>
</dbReference>
<dbReference type="InterPro" id="IPR013656">
    <property type="entry name" value="PAS_4"/>
</dbReference>
<evidence type="ECO:0000256" key="19">
    <source>
        <dbReference type="ARBA" id="ARBA00074306"/>
    </source>
</evidence>
<feature type="domain" description="HPt" evidence="27">
    <location>
        <begin position="960"/>
        <end position="1064"/>
    </location>
</feature>
<evidence type="ECO:0000256" key="3">
    <source>
        <dbReference type="ARBA" id="ARBA00006402"/>
    </source>
</evidence>
<dbReference type="PROSITE" id="PS50110">
    <property type="entry name" value="RESPONSE_REGULATORY"/>
    <property type="match status" value="2"/>
</dbReference>
<evidence type="ECO:0000256" key="11">
    <source>
        <dbReference type="ARBA" id="ARBA00022777"/>
    </source>
</evidence>
<dbReference type="InterPro" id="IPR036097">
    <property type="entry name" value="HisK_dim/P_sf"/>
</dbReference>
<dbReference type="SMART" id="SM00448">
    <property type="entry name" value="REC"/>
    <property type="match status" value="2"/>
</dbReference>
<evidence type="ECO:0000256" key="13">
    <source>
        <dbReference type="ARBA" id="ARBA00022989"/>
    </source>
</evidence>
<comment type="function">
    <text evidence="16">May play the central regulatory role in sporulation. It may be an element of the effector pathway responsible for the activation of sporulation genes in response to nutritional stress. Spo0A may act in concert with spo0H (a sigma factor) to control the expression of some genes that are critical to the sporulation process.</text>
</comment>
<evidence type="ECO:0000256" key="7">
    <source>
        <dbReference type="ARBA" id="ARBA00022553"/>
    </source>
</evidence>
<dbReference type="InterPro" id="IPR001610">
    <property type="entry name" value="PAC"/>
</dbReference>
<dbReference type="PANTHER" id="PTHR45339:SF1">
    <property type="entry name" value="HYBRID SIGNAL TRANSDUCTION HISTIDINE KINASE J"/>
    <property type="match status" value="1"/>
</dbReference>
<dbReference type="Gene3D" id="1.20.120.160">
    <property type="entry name" value="HPT domain"/>
    <property type="match status" value="1"/>
</dbReference>
<dbReference type="Pfam" id="PF01627">
    <property type="entry name" value="Hpt"/>
    <property type="match status" value="1"/>
</dbReference>
<dbReference type="CDD" id="cd00088">
    <property type="entry name" value="HPT"/>
    <property type="match status" value="1"/>
</dbReference>
<feature type="domain" description="PAC" evidence="26">
    <location>
        <begin position="223"/>
        <end position="275"/>
    </location>
</feature>
<keyword evidence="12" id="KW-0067">ATP-binding</keyword>
<keyword evidence="7 21" id="KW-0597">Phosphoprotein</keyword>
<comment type="subunit">
    <text evidence="17">At low DSF concentrations, interacts with RpfF.</text>
</comment>
<dbReference type="PROSITE" id="PS50894">
    <property type="entry name" value="HPT"/>
    <property type="match status" value="1"/>
</dbReference>
<dbReference type="Gene3D" id="3.40.50.2300">
    <property type="match status" value="2"/>
</dbReference>
<dbReference type="CDD" id="cd00130">
    <property type="entry name" value="PAS"/>
    <property type="match status" value="1"/>
</dbReference>
<evidence type="ECO:0000256" key="17">
    <source>
        <dbReference type="ARBA" id="ARBA00064003"/>
    </source>
</evidence>
<dbReference type="SUPFAM" id="SSF55785">
    <property type="entry name" value="PYP-like sensor domain (PAS domain)"/>
    <property type="match status" value="2"/>
</dbReference>
<evidence type="ECO:0000256" key="4">
    <source>
        <dbReference type="ARBA" id="ARBA00012438"/>
    </source>
</evidence>
<evidence type="ECO:0000256" key="12">
    <source>
        <dbReference type="ARBA" id="ARBA00022840"/>
    </source>
</evidence>
<dbReference type="GO" id="GO:0005886">
    <property type="term" value="C:plasma membrane"/>
    <property type="evidence" value="ECO:0007669"/>
    <property type="project" value="UniProtKB-SubCell"/>
</dbReference>
<dbReference type="SUPFAM" id="SSF47226">
    <property type="entry name" value="Histidine-containing phosphotransfer domain, HPT domain"/>
    <property type="match status" value="1"/>
</dbReference>
<evidence type="ECO:0000256" key="9">
    <source>
        <dbReference type="ARBA" id="ARBA00022692"/>
    </source>
</evidence>
<dbReference type="SUPFAM" id="SSF47384">
    <property type="entry name" value="Homodimeric domain of signal transducing histidine kinase"/>
    <property type="match status" value="1"/>
</dbReference>
<dbReference type="Pfam" id="PF00512">
    <property type="entry name" value="HisKA"/>
    <property type="match status" value="1"/>
</dbReference>
<keyword evidence="8 28" id="KW-0808">Transferase</keyword>
<keyword evidence="6" id="KW-1003">Cell membrane</keyword>
<dbReference type="PROSITE" id="PS50109">
    <property type="entry name" value="HIS_KIN"/>
    <property type="match status" value="1"/>
</dbReference>
<dbReference type="SMART" id="SM00388">
    <property type="entry name" value="HisKA"/>
    <property type="match status" value="1"/>
</dbReference>
<dbReference type="PROSITE" id="PS50113">
    <property type="entry name" value="PAC"/>
    <property type="match status" value="2"/>
</dbReference>
<dbReference type="Pfam" id="PF00072">
    <property type="entry name" value="Response_reg"/>
    <property type="match status" value="2"/>
</dbReference>
<dbReference type="InterPro" id="IPR035965">
    <property type="entry name" value="PAS-like_dom_sf"/>
</dbReference>
<dbReference type="InterPro" id="IPR004358">
    <property type="entry name" value="Sig_transdc_His_kin-like_C"/>
</dbReference>
<dbReference type="PANTHER" id="PTHR45339">
    <property type="entry name" value="HYBRID SIGNAL TRANSDUCTION HISTIDINE KINASE J"/>
    <property type="match status" value="1"/>
</dbReference>
<feature type="domain" description="PAC" evidence="26">
    <location>
        <begin position="349"/>
        <end position="402"/>
    </location>
</feature>
<comment type="catalytic activity">
    <reaction evidence="1">
        <text>ATP + protein L-histidine = ADP + protein N-phospho-L-histidine.</text>
        <dbReference type="EC" id="2.7.13.3"/>
    </reaction>
</comment>
<dbReference type="EMBL" id="FQUA01000002">
    <property type="protein sequence ID" value="SHE41952.1"/>
    <property type="molecule type" value="Genomic_DNA"/>
</dbReference>
<dbReference type="RefSeq" id="WP_066048125.1">
    <property type="nucleotide sequence ID" value="NZ_CP014223.1"/>
</dbReference>
<keyword evidence="10" id="KW-0547">Nucleotide-binding</keyword>
<keyword evidence="30" id="KW-1185">Reference proteome</keyword>
<reference evidence="30" key="2">
    <citation type="submission" date="2016-01" db="EMBL/GenBank/DDBJ databases">
        <authorList>
            <person name="Poehlein A."/>
            <person name="Schlien K."/>
            <person name="Gottschalk G."/>
            <person name="Buckel W."/>
            <person name="Daniel R."/>
        </authorList>
    </citation>
    <scope>NUCLEOTIDE SEQUENCE [LARGE SCALE GENOMIC DNA]</scope>
    <source>
        <strain evidence="30">X2</strain>
    </source>
</reference>
<evidence type="ECO:0000259" key="24">
    <source>
        <dbReference type="PROSITE" id="PS50110"/>
    </source>
</evidence>
<evidence type="ECO:0000256" key="16">
    <source>
        <dbReference type="ARBA" id="ARBA00024867"/>
    </source>
</evidence>
<dbReference type="EC" id="2.7.13.3" evidence="4"/>
<dbReference type="PRINTS" id="PR00344">
    <property type="entry name" value="BCTRLSENSOR"/>
</dbReference>
<feature type="transmembrane region" description="Helical" evidence="22">
    <location>
        <begin position="55"/>
        <end position="74"/>
    </location>
</feature>
<dbReference type="InterPro" id="IPR001789">
    <property type="entry name" value="Sig_transdc_resp-reg_receiver"/>
</dbReference>
<evidence type="ECO:0000259" key="27">
    <source>
        <dbReference type="PROSITE" id="PS50894"/>
    </source>
</evidence>
<dbReference type="EMBL" id="CP014223">
    <property type="protein sequence ID" value="AMJ40442.1"/>
    <property type="molecule type" value="Genomic_DNA"/>
</dbReference>
<dbReference type="PROSITE" id="PS50112">
    <property type="entry name" value="PAS"/>
    <property type="match status" value="1"/>
</dbReference>
<sequence>MNESDITKERKEKKFSKKIVTGIYLSFYFISFLLMAYVLFQKTITIGKTQINTVIFNGVLVQIQFLAMVGFVTCEATRKRFLIAYLGNIFLIILTAFSVFVRHQEDGILGFSVALSIHFILWMMEKHTKRMKQLNISELKLHLKKEENEQLRLYSSVIEQSPLSIVITDDHGNIKYVNPYFTEVTGYTLDEVIGKHTRILKSNKNQPETYKSLWKNITQGEKWIGEFTNIDKNGNEFYERAVISPIVGENGETAYYVSIKENITEALLLKNTLDDQSKFISQLIDVIPSSIFYVDKEDIFLGANSEFTRVYQTDTNPHQGTNFKDTPWMDTFKYQRFTEMRQESVETGKPAIRQIVSTINGKETALLYCVNAYYTSTGDIGGYIGILTDISELKEKEIELQNAFIQANAATEAKSMFLANMSHEIRTPMNAVIGMSYLALQTQLTDKQRDYLSKINNAATSLLRIVNDILDFSKIEAGKLKMEKLEFNLDEVLTKSIELLIPKAREKNLEVIYHLPCDIPVQIIGDPLRLGQIITNLLSNAVKFTHTGEIRIDVIREEQKEQKLCLKFRVSDSGIGISKENQEKLFEAFTQSDNTITRQYGGTGLGLTISKTLAEMMNGRLWLESEENVGSTFSFTAWFDIGETLSSKKCITLHDIKKIKTLVVDDNPMAGEIMKEYMENMGATVELAASGGQALELIQKNSFESPYQLLLIDWNMPDLDGMETVKHINALSEIKIKPLVILVTAYDLEEMKKNAQDLGIAAFLTKPISQSSLYDAIVNIFAKDLSISQKEDPQYEIASSFHGINILLVEDNEVNQQIACELLQSQGCKVAISNNGLQAVQCFKSRIETYDLIFMDIQMPEMDGFEATKQIREIDTEIPIIAMTARNMQEEKEKCYQAGMNDHIAKPIDPELLMEMVSKWAKNKSYFKDYPKTYSDKSAENMERSFPSIYGIDAQMGIHRLSGNKELYEKLLYKFATEQKDIIEKIKNNSEDYGLLQNQAHILKGVAGNIGATKVFQLANELERMAELNSPLNELKVAAEAVVQEFDKVSAEIVSAAINKEQSISAERVNNEDADKMIVKLTGMLKMGDVEGIAYFNKISPTLKNILGEGLFQAIDSNIARYEFDEAEVVLRKWRETNEY</sequence>
<reference evidence="29" key="3">
    <citation type="submission" date="2016-11" db="EMBL/GenBank/DDBJ databases">
        <authorList>
            <person name="Varghese N."/>
            <person name="Submissions S."/>
        </authorList>
    </citation>
    <scope>NUCLEOTIDE SEQUENCE</scope>
    <source>
        <strain evidence="29">DSM 1682</strain>
    </source>
</reference>
<dbReference type="InterPro" id="IPR036641">
    <property type="entry name" value="HPT_dom_sf"/>
</dbReference>
<dbReference type="SMART" id="SM00086">
    <property type="entry name" value="PAC"/>
    <property type="match status" value="2"/>
</dbReference>
<dbReference type="InterPro" id="IPR003594">
    <property type="entry name" value="HATPase_dom"/>
</dbReference>
<dbReference type="SMART" id="SM00091">
    <property type="entry name" value="PAS"/>
    <property type="match status" value="2"/>
</dbReference>
<dbReference type="AlphaFoldDB" id="A0A0X8VCX1"/>
<comment type="subcellular location">
    <subcellularLocation>
        <location evidence="2">Cell membrane</location>
        <topology evidence="2">Multi-pass membrane protein</topology>
    </subcellularLocation>
</comment>
<reference evidence="31" key="4">
    <citation type="submission" date="2016-11" db="EMBL/GenBank/DDBJ databases">
        <authorList>
            <person name="Jaros S."/>
            <person name="Januszkiewicz K."/>
            <person name="Wedrychowicz H."/>
        </authorList>
    </citation>
    <scope>NUCLEOTIDE SEQUENCE [LARGE SCALE GENOMIC DNA]</scope>
    <source>
        <strain evidence="31">DSM 1682</strain>
    </source>
</reference>
<evidence type="ECO:0000313" key="28">
    <source>
        <dbReference type="EMBL" id="AMJ40442.1"/>
    </source>
</evidence>
<dbReference type="SUPFAM" id="SSF52172">
    <property type="entry name" value="CheY-like"/>
    <property type="match status" value="2"/>
</dbReference>
<evidence type="ECO:0000256" key="18">
    <source>
        <dbReference type="ARBA" id="ARBA00068150"/>
    </source>
</evidence>
<feature type="domain" description="Response regulatory" evidence="24">
    <location>
        <begin position="660"/>
        <end position="781"/>
    </location>
</feature>
<dbReference type="Gene3D" id="3.30.450.20">
    <property type="entry name" value="PAS domain"/>
    <property type="match status" value="2"/>
</dbReference>
<comment type="similarity">
    <text evidence="3">In the N-terminal section; belongs to the phytochrome family.</text>
</comment>
<evidence type="ECO:0000256" key="14">
    <source>
        <dbReference type="ARBA" id="ARBA00023012"/>
    </source>
</evidence>
<gene>
    <name evidence="28" type="primary">barA</name>
    <name evidence="28" type="ORF">CPRO_08420</name>
    <name evidence="29" type="ORF">SAMN02745151_00640</name>
</gene>
<dbReference type="InterPro" id="IPR003661">
    <property type="entry name" value="HisK_dim/P_dom"/>
</dbReference>
<accession>A0A0X8VCX1</accession>
<dbReference type="FunFam" id="1.10.287.130:FF:000002">
    <property type="entry name" value="Two-component osmosensing histidine kinase"/>
    <property type="match status" value="1"/>
</dbReference>
<evidence type="ECO:0000313" key="30">
    <source>
        <dbReference type="Proteomes" id="UP000068026"/>
    </source>
</evidence>
<dbReference type="FunFam" id="3.30.565.10:FF:000010">
    <property type="entry name" value="Sensor histidine kinase RcsC"/>
    <property type="match status" value="1"/>
</dbReference>
<dbReference type="SMART" id="SM00387">
    <property type="entry name" value="HATPase_c"/>
    <property type="match status" value="1"/>
</dbReference>
<dbReference type="SUPFAM" id="SSF55874">
    <property type="entry name" value="ATPase domain of HSP90 chaperone/DNA topoisomerase II/histidine kinase"/>
    <property type="match status" value="1"/>
</dbReference>
<feature type="modified residue" description="4-aspartylphosphate" evidence="21">
    <location>
        <position position="856"/>
    </location>
</feature>
<evidence type="ECO:0000256" key="10">
    <source>
        <dbReference type="ARBA" id="ARBA00022741"/>
    </source>
</evidence>
<evidence type="ECO:0000259" key="23">
    <source>
        <dbReference type="PROSITE" id="PS50109"/>
    </source>
</evidence>
<feature type="modified residue" description="4-aspartylphosphate" evidence="21">
    <location>
        <position position="713"/>
    </location>
</feature>
<dbReference type="Pfam" id="PF02518">
    <property type="entry name" value="HATPase_c"/>
    <property type="match status" value="1"/>
</dbReference>
<dbReference type="Pfam" id="PF08448">
    <property type="entry name" value="PAS_4"/>
    <property type="match status" value="1"/>
</dbReference>
<dbReference type="Proteomes" id="UP000184204">
    <property type="component" value="Unassembled WGS sequence"/>
</dbReference>
<evidence type="ECO:0000256" key="20">
    <source>
        <dbReference type="PROSITE-ProRule" id="PRU00110"/>
    </source>
</evidence>
<protein>
    <recommendedName>
        <fullName evidence="19">Circadian input-output histidine kinase CikA</fullName>
        <ecNumber evidence="4">2.7.13.3</ecNumber>
    </recommendedName>
    <alternativeName>
        <fullName evidence="18">Sensory/regulatory protein RpfC</fullName>
    </alternativeName>
    <alternativeName>
        <fullName evidence="5">Stage 0 sporulation protein A homolog</fullName>
    </alternativeName>
</protein>
<dbReference type="GO" id="GO:0005524">
    <property type="term" value="F:ATP binding"/>
    <property type="evidence" value="ECO:0007669"/>
    <property type="project" value="UniProtKB-KW"/>
</dbReference>
<keyword evidence="14" id="KW-0902">Two-component regulatory system</keyword>
<dbReference type="CDD" id="cd00082">
    <property type="entry name" value="HisKA"/>
    <property type="match status" value="1"/>
</dbReference>
<dbReference type="InterPro" id="IPR000014">
    <property type="entry name" value="PAS"/>
</dbReference>
<dbReference type="InterPro" id="IPR036890">
    <property type="entry name" value="HATPase_C_sf"/>
</dbReference>
<evidence type="ECO:0000313" key="29">
    <source>
        <dbReference type="EMBL" id="SHE41952.1"/>
    </source>
</evidence>
<dbReference type="InterPro" id="IPR000700">
    <property type="entry name" value="PAS-assoc_C"/>
</dbReference>
<proteinExistence type="inferred from homology"/>
<evidence type="ECO:0000259" key="26">
    <source>
        <dbReference type="PROSITE" id="PS50113"/>
    </source>
</evidence>